<name>A0A4Y9QWG5_9MICO</name>
<dbReference type="RefSeq" id="WP_135121249.1">
    <property type="nucleotide sequence ID" value="NZ_SPQZ01000006.1"/>
</dbReference>
<organism evidence="2 3">
    <name type="scientific">Orlajensenia leifsoniae</name>
    <dbReference type="NCBI Taxonomy" id="2561933"/>
    <lineage>
        <taxon>Bacteria</taxon>
        <taxon>Bacillati</taxon>
        <taxon>Actinomycetota</taxon>
        <taxon>Actinomycetes</taxon>
        <taxon>Micrococcales</taxon>
        <taxon>Microbacteriaceae</taxon>
        <taxon>Orlajensenia</taxon>
    </lineage>
</organism>
<feature type="compositionally biased region" description="Low complexity" evidence="1">
    <location>
        <begin position="176"/>
        <end position="187"/>
    </location>
</feature>
<feature type="region of interest" description="Disordered" evidence="1">
    <location>
        <begin position="175"/>
        <end position="202"/>
    </location>
</feature>
<evidence type="ECO:0000256" key="1">
    <source>
        <dbReference type="SAM" id="MobiDB-lite"/>
    </source>
</evidence>
<protein>
    <submittedName>
        <fullName evidence="2">Uncharacterized protein</fullName>
    </submittedName>
</protein>
<accession>A0A4Y9QWG5</accession>
<evidence type="ECO:0000313" key="3">
    <source>
        <dbReference type="Proteomes" id="UP000298127"/>
    </source>
</evidence>
<sequence length="202" mass="21201">MTSGITGDVTPPPAPTWGAASGIDEVVEVSRWDFLAGESPSDDSYSRVSDPGRYRSLHAFALALLDDLEAEFEVSRDEGLELAGGMDTGVSVVRAIRLTPDMEGAASVTVCLTDFPGLMVRFGSSAAVPFPFCGCDACDELVQDVVESLRDRVDAVVSGGFAEYAHGEASFVTVRGSSGPGDPSGTPIMHSAWSPRIETPPK</sequence>
<dbReference type="AlphaFoldDB" id="A0A4Y9QWG5"/>
<dbReference type="InterPro" id="IPR045773">
    <property type="entry name" value="DUF6226"/>
</dbReference>
<comment type="caution">
    <text evidence="2">The sequence shown here is derived from an EMBL/GenBank/DDBJ whole genome shotgun (WGS) entry which is preliminary data.</text>
</comment>
<proteinExistence type="predicted"/>
<dbReference type="Proteomes" id="UP000298127">
    <property type="component" value="Unassembled WGS sequence"/>
</dbReference>
<keyword evidence="3" id="KW-1185">Reference proteome</keyword>
<reference evidence="2 3" key="1">
    <citation type="journal article" date="2018" name="J. Microbiol.">
        <title>Leifsonia flava sp. nov., a novel actinobacterium isolated from the rhizosphere of Aquilegia viridiflora.</title>
        <authorList>
            <person name="Cai Y."/>
            <person name="Tao W.Z."/>
            <person name="Ma Y.J."/>
            <person name="Cheng J."/>
            <person name="Zhang M.Y."/>
            <person name="Zhang Y.X."/>
        </authorList>
    </citation>
    <scope>NUCLEOTIDE SEQUENCE [LARGE SCALE GENOMIC DNA]</scope>
    <source>
        <strain evidence="2 3">SYP-B2174</strain>
    </source>
</reference>
<dbReference type="EMBL" id="SPQZ01000006">
    <property type="protein sequence ID" value="TFV95305.1"/>
    <property type="molecule type" value="Genomic_DNA"/>
</dbReference>
<evidence type="ECO:0000313" key="2">
    <source>
        <dbReference type="EMBL" id="TFV95305.1"/>
    </source>
</evidence>
<gene>
    <name evidence="2" type="ORF">E4M00_14740</name>
</gene>
<dbReference type="Pfam" id="PF19736">
    <property type="entry name" value="DUF6226"/>
    <property type="match status" value="1"/>
</dbReference>